<keyword evidence="2" id="KW-0472">Membrane</keyword>
<dbReference type="Proteomes" id="UP001596011">
    <property type="component" value="Unassembled WGS sequence"/>
</dbReference>
<accession>A0ABV9HF25</accession>
<dbReference type="RefSeq" id="WP_377133345.1">
    <property type="nucleotide sequence ID" value="NZ_JBHSFI010000003.1"/>
</dbReference>
<reference evidence="4" key="1">
    <citation type="journal article" date="2019" name="Int. J. Syst. Evol. Microbiol.">
        <title>The Global Catalogue of Microorganisms (GCM) 10K type strain sequencing project: providing services to taxonomists for standard genome sequencing and annotation.</title>
        <authorList>
            <consortium name="The Broad Institute Genomics Platform"/>
            <consortium name="The Broad Institute Genome Sequencing Center for Infectious Disease"/>
            <person name="Wu L."/>
            <person name="Ma J."/>
        </authorList>
    </citation>
    <scope>NUCLEOTIDE SEQUENCE [LARGE SCALE GENOMIC DNA]</scope>
    <source>
        <strain evidence="4">CCUG 42722</strain>
    </source>
</reference>
<protein>
    <submittedName>
        <fullName evidence="3">Uncharacterized protein</fullName>
    </submittedName>
</protein>
<comment type="caution">
    <text evidence="3">The sequence shown here is derived from an EMBL/GenBank/DDBJ whole genome shotgun (WGS) entry which is preliminary data.</text>
</comment>
<keyword evidence="2" id="KW-1133">Transmembrane helix</keyword>
<organism evidence="3 4">
    <name type="scientific">Promicromonospora alba</name>
    <dbReference type="NCBI Taxonomy" id="1616110"/>
    <lineage>
        <taxon>Bacteria</taxon>
        <taxon>Bacillati</taxon>
        <taxon>Actinomycetota</taxon>
        <taxon>Actinomycetes</taxon>
        <taxon>Micrococcales</taxon>
        <taxon>Promicromonosporaceae</taxon>
        <taxon>Promicromonospora</taxon>
    </lineage>
</organism>
<sequence length="95" mass="9942">MRRRSQGWGKSTVGIAAGIGLASQLGREVNGGDLMVTVLAGLLVLAGLFVLVGLVLFSRADEAARRSVIALVTNLFHGHPPDWSDKDSGTDGVDQ</sequence>
<gene>
    <name evidence="3" type="ORF">ACFO6V_06295</name>
</gene>
<evidence type="ECO:0000256" key="2">
    <source>
        <dbReference type="SAM" id="Phobius"/>
    </source>
</evidence>
<evidence type="ECO:0000313" key="3">
    <source>
        <dbReference type="EMBL" id="MFC4627835.1"/>
    </source>
</evidence>
<name>A0ABV9HF25_9MICO</name>
<feature type="compositionally biased region" description="Basic and acidic residues" evidence="1">
    <location>
        <begin position="79"/>
        <end position="89"/>
    </location>
</feature>
<feature type="region of interest" description="Disordered" evidence="1">
    <location>
        <begin position="76"/>
        <end position="95"/>
    </location>
</feature>
<feature type="transmembrane region" description="Helical" evidence="2">
    <location>
        <begin position="36"/>
        <end position="57"/>
    </location>
</feature>
<proteinExistence type="predicted"/>
<evidence type="ECO:0000256" key="1">
    <source>
        <dbReference type="SAM" id="MobiDB-lite"/>
    </source>
</evidence>
<evidence type="ECO:0000313" key="4">
    <source>
        <dbReference type="Proteomes" id="UP001596011"/>
    </source>
</evidence>
<dbReference type="EMBL" id="JBHSFI010000003">
    <property type="protein sequence ID" value="MFC4627835.1"/>
    <property type="molecule type" value="Genomic_DNA"/>
</dbReference>
<keyword evidence="2" id="KW-0812">Transmembrane</keyword>
<keyword evidence="4" id="KW-1185">Reference proteome</keyword>